<feature type="transmembrane region" description="Helical" evidence="1">
    <location>
        <begin position="255"/>
        <end position="275"/>
    </location>
</feature>
<protein>
    <submittedName>
        <fullName evidence="2">DUF4153 domain-containing protein</fullName>
    </submittedName>
</protein>
<feature type="transmembrane region" description="Helical" evidence="1">
    <location>
        <begin position="350"/>
        <end position="369"/>
    </location>
</feature>
<keyword evidence="3" id="KW-1185">Reference proteome</keyword>
<feature type="transmembrane region" description="Helical" evidence="1">
    <location>
        <begin position="115"/>
        <end position="133"/>
    </location>
</feature>
<feature type="transmembrane region" description="Helical" evidence="1">
    <location>
        <begin position="86"/>
        <end position="103"/>
    </location>
</feature>
<feature type="transmembrane region" description="Helical" evidence="1">
    <location>
        <begin position="287"/>
        <end position="308"/>
    </location>
</feature>
<feature type="transmembrane region" description="Helical" evidence="1">
    <location>
        <begin position="145"/>
        <end position="170"/>
    </location>
</feature>
<dbReference type="Proteomes" id="UP001144612">
    <property type="component" value="Unassembled WGS sequence"/>
</dbReference>
<organism evidence="2 3">
    <name type="scientific">Clostridium brassicae</name>
    <dbReference type="NCBI Taxonomy" id="2999072"/>
    <lineage>
        <taxon>Bacteria</taxon>
        <taxon>Bacillati</taxon>
        <taxon>Bacillota</taxon>
        <taxon>Clostridia</taxon>
        <taxon>Eubacteriales</taxon>
        <taxon>Clostridiaceae</taxon>
        <taxon>Clostridium</taxon>
    </lineage>
</organism>
<keyword evidence="1" id="KW-0472">Membrane</keyword>
<keyword evidence="1" id="KW-1133">Transmembrane helix</keyword>
<dbReference type="Pfam" id="PF13687">
    <property type="entry name" value="DUF4153"/>
    <property type="match status" value="1"/>
</dbReference>
<sequence>MKFKSVAKNNLKGIYNSIKRFPLTIGFSTMLTIMLIIMSEKQNFLSNVTMNNLRRINMTIALGIPLSLCIKLIIEKKEELKKEFKGILYILDGIILVFYYTFFLKEFNMVSITRYMGVSLFLYISFMYILWIGNKDYYELYVIKVISKFFLTIIYSFVLFLGISAIVFSIDKLFYIHIPGKIYYYMFLFTALVFALSLFLGKLPFKKDEFKVSNYPKAFKILILYIVIPLISVYTIILYVYFAKVVITMKWPIGIVSHLVLWYSLISVGVIFFIYPINNESILARSFALWFPKIILPLMAMMFCSIGIRIKAYGITEKRYFVVVLGIWILGIMIYFSINNKKLKNIVIPISLSIIVLNSVLGPFSSYSLSKYSQNKRLEKILLRNNMLKDKKNINSNKNVSENDKTQISMILKYFKNNHSLENVKYLPDKFNINDMKNVFGFKFTSVGTGIGNDYIYYNSNSFQKPVNVNGYDYLFNIMSLNNETKVNDLIKIIYNRDTFSFEVFYEKNKVYSKRLDEYANLVYNKYKEQIGLDSVPSEDMTFMDENNKVKIKVIFNHIGVTKNVSSETIIVKDMDFYILLKMK</sequence>
<dbReference type="RefSeq" id="WP_268062382.1">
    <property type="nucleotide sequence ID" value="NZ_JAPQFJ010000018.1"/>
</dbReference>
<feature type="transmembrane region" description="Helical" evidence="1">
    <location>
        <begin position="320"/>
        <end position="338"/>
    </location>
</feature>
<feature type="transmembrane region" description="Helical" evidence="1">
    <location>
        <begin position="182"/>
        <end position="201"/>
    </location>
</feature>
<proteinExistence type="predicted"/>
<feature type="transmembrane region" description="Helical" evidence="1">
    <location>
        <begin position="222"/>
        <end position="243"/>
    </location>
</feature>
<evidence type="ECO:0000313" key="3">
    <source>
        <dbReference type="Proteomes" id="UP001144612"/>
    </source>
</evidence>
<name>A0ABT4DCC8_9CLOT</name>
<feature type="transmembrane region" description="Helical" evidence="1">
    <location>
        <begin position="21"/>
        <end position="38"/>
    </location>
</feature>
<evidence type="ECO:0000313" key="2">
    <source>
        <dbReference type="EMBL" id="MCY6959945.1"/>
    </source>
</evidence>
<feature type="transmembrane region" description="Helical" evidence="1">
    <location>
        <begin position="58"/>
        <end position="74"/>
    </location>
</feature>
<dbReference type="EMBL" id="JAPQFJ010000018">
    <property type="protein sequence ID" value="MCY6959945.1"/>
    <property type="molecule type" value="Genomic_DNA"/>
</dbReference>
<comment type="caution">
    <text evidence="2">The sequence shown here is derived from an EMBL/GenBank/DDBJ whole genome shotgun (WGS) entry which is preliminary data.</text>
</comment>
<gene>
    <name evidence="2" type="ORF">OW729_15085</name>
</gene>
<dbReference type="InterPro" id="IPR025291">
    <property type="entry name" value="DUF4153"/>
</dbReference>
<evidence type="ECO:0000256" key="1">
    <source>
        <dbReference type="SAM" id="Phobius"/>
    </source>
</evidence>
<accession>A0ABT4DCC8</accession>
<keyword evidence="1" id="KW-0812">Transmembrane</keyword>
<reference evidence="2" key="1">
    <citation type="submission" date="2022-12" db="EMBL/GenBank/DDBJ databases">
        <title>Clostridium sp. nov., isolated from industrial wastewater.</title>
        <authorList>
            <person name="Jiayan W."/>
        </authorList>
    </citation>
    <scope>NUCLEOTIDE SEQUENCE</scope>
    <source>
        <strain evidence="2">ZC22-4</strain>
    </source>
</reference>